<evidence type="ECO:0000256" key="1">
    <source>
        <dbReference type="ARBA" id="ARBA00022737"/>
    </source>
</evidence>
<dbReference type="SUPFAM" id="SSF48403">
    <property type="entry name" value="Ankyrin repeat"/>
    <property type="match status" value="2"/>
</dbReference>
<evidence type="ECO:0000313" key="6">
    <source>
        <dbReference type="EMBL" id="KAK9413671.1"/>
    </source>
</evidence>
<feature type="domain" description="Clr5" evidence="5">
    <location>
        <begin position="30"/>
        <end position="64"/>
    </location>
</feature>
<accession>A0ABR2UGK2</accession>
<keyword evidence="2 3" id="KW-0040">ANK repeat</keyword>
<organism evidence="6 7">
    <name type="scientific">Seiridium unicorne</name>
    <dbReference type="NCBI Taxonomy" id="138068"/>
    <lineage>
        <taxon>Eukaryota</taxon>
        <taxon>Fungi</taxon>
        <taxon>Dikarya</taxon>
        <taxon>Ascomycota</taxon>
        <taxon>Pezizomycotina</taxon>
        <taxon>Sordariomycetes</taxon>
        <taxon>Xylariomycetidae</taxon>
        <taxon>Amphisphaeriales</taxon>
        <taxon>Sporocadaceae</taxon>
        <taxon>Seiridium</taxon>
    </lineage>
</organism>
<evidence type="ECO:0000256" key="2">
    <source>
        <dbReference type="ARBA" id="ARBA00023043"/>
    </source>
</evidence>
<dbReference type="InterPro" id="IPR036770">
    <property type="entry name" value="Ankyrin_rpt-contain_sf"/>
</dbReference>
<proteinExistence type="predicted"/>
<dbReference type="PROSITE" id="PS50297">
    <property type="entry name" value="ANK_REP_REGION"/>
    <property type="match status" value="1"/>
</dbReference>
<dbReference type="EMBL" id="JARVKF010000436">
    <property type="protein sequence ID" value="KAK9413671.1"/>
    <property type="molecule type" value="Genomic_DNA"/>
</dbReference>
<keyword evidence="7" id="KW-1185">Reference proteome</keyword>
<feature type="repeat" description="ANK" evidence="3">
    <location>
        <begin position="510"/>
        <end position="542"/>
    </location>
</feature>
<dbReference type="InterPro" id="IPR025676">
    <property type="entry name" value="Clr5_dom"/>
</dbReference>
<keyword evidence="1" id="KW-0677">Repeat</keyword>
<evidence type="ECO:0000259" key="5">
    <source>
        <dbReference type="Pfam" id="PF14420"/>
    </source>
</evidence>
<dbReference type="PROSITE" id="PS50088">
    <property type="entry name" value="ANK_REPEAT"/>
    <property type="match status" value="2"/>
</dbReference>
<dbReference type="Pfam" id="PF13606">
    <property type="entry name" value="Ank_3"/>
    <property type="match status" value="1"/>
</dbReference>
<gene>
    <name evidence="6" type="ORF">SUNI508_11752</name>
</gene>
<dbReference type="Gene3D" id="1.25.40.20">
    <property type="entry name" value="Ankyrin repeat-containing domain"/>
    <property type="match status" value="3"/>
</dbReference>
<comment type="caution">
    <text evidence="6">The sequence shown here is derived from an EMBL/GenBank/DDBJ whole genome shotgun (WGS) entry which is preliminary data.</text>
</comment>
<dbReference type="SMART" id="SM00248">
    <property type="entry name" value="ANK"/>
    <property type="match status" value="10"/>
</dbReference>
<evidence type="ECO:0000256" key="4">
    <source>
        <dbReference type="SAM" id="MobiDB-lite"/>
    </source>
</evidence>
<sequence length="1316" mass="147590">MSFFDSSVGEPPMPVNLAQPYHQGRETSSSIWQQNRELLGRLYQQERKTLREVKRVMEEQHGFPSFPMSTYETKLRDELGLKKKLKATDWIAIHQRLVAEGDRKCEVHLNGVPIPQWKVKKEIKRNLRKFSLRGELDDLPLRQDIIIHPLPLEVDSRDSQQSTQPLSDALEVTQPNHIIDPFNDNIFSIGFPELDGLRSPSDMLLSLDAPFQLPMDWNGDDMVLDWPDGTVTPPALLVETTPRISSSLIQGLQQLKIPVPLTKTLEIVAAFARSTSYASHASILHPEFKKLWSPYLDDLPIFRFQSIIDNIDYSSVSSFLHSGLAIPNEQLVPGAASQSELSLSMSPFYILSTALYYLSNNFREALQMEQIIEWFSSKVPASLARSFLRLPSLSMRESWITLLDSAFVYHNRSFFLEVANAAVEENDWLRTHGAWCLVLAAGLDCASLCRQLIALGVSPDEPYSFFKPHPQAFQYNDSRFLQDASGGLARVEVNVAARRSTSSQLYRPMISTLPLIEATMRGNIEAAEVLLESGAKVNHRCDGMTAAGYIVLALRQDNVNTESRIQTLRLLLEKGEDVDEPAWEDIGLPAWTWKRYIPGSPDPGLVTSSEETLLDIVYLTQHDEALALVTKFSLVPDSILTVSKVISSAKLGVMPLRSCLDRARFPKGVHRRRIQRAALLRSIDTPKVALAILLAKVDVEDHGSSYYHDFGFDGYIHERMREAHGFNLEHSLLHYFLSSPVTADTAHIAIILMEHLDISGDREIMLFVQAAKQNNFETVGILLQRGIDVNGVMRSGEYKGMSVMLLTVSRIELPSVVTGRTTEVASVEMLELLYGAGATIPACNHVIESTSNTGMPCRFYPAHLQWLFERGFETPSLRTKSIFTILMEMVDCKSADDTVLELIKHLDGLNIPPCNPGKTLGDPEKRRYESAALVFFITIGTGLEFCHRLINTGPGLNESVDIREWLRLQSIRPNNPIYNQEWVCLQGMRFGYFITPLGVAVRSDNLELVRELIRCGADVTRSGSETALQIACSDSYKKRPNRLEIAHCLLLNGADPNTVGHGAVSKLQSRLPLYLALDTLSPNAELVELLLKFGATATANATSKEFGYHARNAIFLALSCQEAGTRRRLVDSLIHHGPGVDIWLEDEVNSCLFKACEKCDIEMISLLLARGACPNSDHQTYYSTDIFGSPLALLAMHGNIPAALLLLEAGAVLSDRDNSLEVAAEYERLDMVQLLLRFETRKEAFIRAIGNARLVRRFAIEDIIRRRMAEVYSGAYEEIITNRISEAHIDGTMDNWDKEDTMYLVRYGKELEDSVE</sequence>
<dbReference type="PANTHER" id="PTHR24180">
    <property type="entry name" value="CYCLIN-DEPENDENT KINASE INHIBITOR 2C-RELATED"/>
    <property type="match status" value="1"/>
</dbReference>
<dbReference type="InterPro" id="IPR051637">
    <property type="entry name" value="Ank_repeat_dom-contain_49"/>
</dbReference>
<dbReference type="InterPro" id="IPR002110">
    <property type="entry name" value="Ankyrin_rpt"/>
</dbReference>
<dbReference type="Proteomes" id="UP001408356">
    <property type="component" value="Unassembled WGS sequence"/>
</dbReference>
<evidence type="ECO:0000256" key="3">
    <source>
        <dbReference type="PROSITE-ProRule" id="PRU00023"/>
    </source>
</evidence>
<evidence type="ECO:0000313" key="7">
    <source>
        <dbReference type="Proteomes" id="UP001408356"/>
    </source>
</evidence>
<dbReference type="PANTHER" id="PTHR24180:SF45">
    <property type="entry name" value="POLY [ADP-RIBOSE] POLYMERASE TANKYRASE"/>
    <property type="match status" value="1"/>
</dbReference>
<name>A0ABR2UGK2_9PEZI</name>
<reference evidence="6 7" key="1">
    <citation type="journal article" date="2024" name="J. Plant Pathol.">
        <title>Sequence and assembly of the genome of Seiridium unicorne, isolate CBS 538.82, causal agent of cypress canker disease.</title>
        <authorList>
            <person name="Scali E."/>
            <person name="Rocca G.D."/>
            <person name="Danti R."/>
            <person name="Garbelotto M."/>
            <person name="Barberini S."/>
            <person name="Baroncelli R."/>
            <person name="Emiliani G."/>
        </authorList>
    </citation>
    <scope>NUCLEOTIDE SEQUENCE [LARGE SCALE GENOMIC DNA]</scope>
    <source>
        <strain evidence="6 7">BM-138-508</strain>
    </source>
</reference>
<protein>
    <recommendedName>
        <fullName evidence="5">Clr5 domain-containing protein</fullName>
    </recommendedName>
</protein>
<dbReference type="Pfam" id="PF14420">
    <property type="entry name" value="Clr5"/>
    <property type="match status" value="1"/>
</dbReference>
<feature type="repeat" description="ANK" evidence="3">
    <location>
        <begin position="992"/>
        <end position="1024"/>
    </location>
</feature>
<feature type="region of interest" description="Disordered" evidence="4">
    <location>
        <begin position="1"/>
        <end position="22"/>
    </location>
</feature>